<proteinExistence type="predicted"/>
<dbReference type="SUPFAM" id="SSF47616">
    <property type="entry name" value="GST C-terminal domain-like"/>
    <property type="match status" value="1"/>
</dbReference>
<dbReference type="Pfam" id="PF13417">
    <property type="entry name" value="GST_N_3"/>
    <property type="match status" value="1"/>
</dbReference>
<evidence type="ECO:0000259" key="1">
    <source>
        <dbReference type="PROSITE" id="PS50404"/>
    </source>
</evidence>
<dbReference type="Gene3D" id="1.20.1050.10">
    <property type="match status" value="1"/>
</dbReference>
<dbReference type="Proteomes" id="UP000192927">
    <property type="component" value="Unassembled WGS sequence"/>
</dbReference>
<dbReference type="InterPro" id="IPR036282">
    <property type="entry name" value="Glutathione-S-Trfase_C_sf"/>
</dbReference>
<dbReference type="CDD" id="cd00299">
    <property type="entry name" value="GST_C_family"/>
    <property type="match status" value="1"/>
</dbReference>
<evidence type="ECO:0000313" key="3">
    <source>
        <dbReference type="EMBL" id="SLM38684.1"/>
    </source>
</evidence>
<dbReference type="InterPro" id="IPR050983">
    <property type="entry name" value="GST_Omega/HSP26"/>
</dbReference>
<dbReference type="InterPro" id="IPR040079">
    <property type="entry name" value="Glutathione_S-Trfase"/>
</dbReference>
<evidence type="ECO:0000259" key="2">
    <source>
        <dbReference type="PROSITE" id="PS50405"/>
    </source>
</evidence>
<dbReference type="InterPro" id="IPR036249">
    <property type="entry name" value="Thioredoxin-like_sf"/>
</dbReference>
<sequence>MTTATTSPNGTPPNITLWTNHDSFWCNRLEIAMRELNLAYKEVLIDLSKPREDWFLKINPISKGQVPTLRYSNGIIDETLTESAIIAQFLADAHPSHLLPASHSSPTAPLFRARVGFFVDTFCTKVVPIVFALLRGGTEEERAQKTGELVGAVEKEVEPLLKDAAPFLAGSKEITLAEVQCAPLVLRFYDFSDGVIFPTNLPASLDKLPHFAKWAKACCTHDSVMYKWDAALMRENARESLERYKARTAAAAAEAAK</sequence>
<protein>
    <submittedName>
        <fullName evidence="3">Thioredoxin-like fold</fullName>
    </submittedName>
</protein>
<dbReference type="PANTHER" id="PTHR43968">
    <property type="match status" value="1"/>
</dbReference>
<dbReference type="AlphaFoldDB" id="A0A1W5D6D2"/>
<dbReference type="SFLD" id="SFLDS00019">
    <property type="entry name" value="Glutathione_Transferase_(cytos"/>
    <property type="match status" value="1"/>
</dbReference>
<accession>A0A1W5D6D2</accession>
<dbReference type="EMBL" id="FWEW01002652">
    <property type="protein sequence ID" value="SLM38684.1"/>
    <property type="molecule type" value="Genomic_DNA"/>
</dbReference>
<feature type="domain" description="GST N-terminal" evidence="1">
    <location>
        <begin position="13"/>
        <end position="98"/>
    </location>
</feature>
<dbReference type="PROSITE" id="PS50405">
    <property type="entry name" value="GST_CTER"/>
    <property type="match status" value="1"/>
</dbReference>
<dbReference type="CDD" id="cd00570">
    <property type="entry name" value="GST_N_family"/>
    <property type="match status" value="1"/>
</dbReference>
<dbReference type="InterPro" id="IPR004045">
    <property type="entry name" value="Glutathione_S-Trfase_N"/>
</dbReference>
<feature type="domain" description="GST C-terminal" evidence="2">
    <location>
        <begin position="108"/>
        <end position="240"/>
    </location>
</feature>
<reference evidence="4" key="1">
    <citation type="submission" date="2017-03" db="EMBL/GenBank/DDBJ databases">
        <authorList>
            <person name="Sharma R."/>
            <person name="Thines M."/>
        </authorList>
    </citation>
    <scope>NUCLEOTIDE SEQUENCE [LARGE SCALE GENOMIC DNA]</scope>
</reference>
<dbReference type="SUPFAM" id="SSF52833">
    <property type="entry name" value="Thioredoxin-like"/>
    <property type="match status" value="1"/>
</dbReference>
<evidence type="ECO:0000313" key="4">
    <source>
        <dbReference type="Proteomes" id="UP000192927"/>
    </source>
</evidence>
<keyword evidence="4" id="KW-1185">Reference proteome</keyword>
<dbReference type="SFLD" id="SFLDG00358">
    <property type="entry name" value="Main_(cytGST)"/>
    <property type="match status" value="1"/>
</dbReference>
<dbReference type="Gene3D" id="3.40.30.10">
    <property type="entry name" value="Glutaredoxin"/>
    <property type="match status" value="1"/>
</dbReference>
<name>A0A1W5D6D2_9LECA</name>
<dbReference type="InterPro" id="IPR010987">
    <property type="entry name" value="Glutathione-S-Trfase_C-like"/>
</dbReference>
<dbReference type="GO" id="GO:0005737">
    <property type="term" value="C:cytoplasm"/>
    <property type="evidence" value="ECO:0007669"/>
    <property type="project" value="TreeGrafter"/>
</dbReference>
<dbReference type="PANTHER" id="PTHR43968:SF8">
    <property type="entry name" value="S-TRANSFERASE, PUTATIVE (AFU_ORTHOLOGUE AFUA_2G00590)-RELATED"/>
    <property type="match status" value="1"/>
</dbReference>
<organism evidence="3 4">
    <name type="scientific">Lasallia pustulata</name>
    <dbReference type="NCBI Taxonomy" id="136370"/>
    <lineage>
        <taxon>Eukaryota</taxon>
        <taxon>Fungi</taxon>
        <taxon>Dikarya</taxon>
        <taxon>Ascomycota</taxon>
        <taxon>Pezizomycotina</taxon>
        <taxon>Lecanoromycetes</taxon>
        <taxon>OSLEUM clade</taxon>
        <taxon>Umbilicariomycetidae</taxon>
        <taxon>Umbilicariales</taxon>
        <taxon>Umbilicariaceae</taxon>
        <taxon>Lasallia</taxon>
    </lineage>
</organism>
<dbReference type="PROSITE" id="PS50404">
    <property type="entry name" value="GST_NTER"/>
    <property type="match status" value="1"/>
</dbReference>